<evidence type="ECO:0000313" key="1">
    <source>
        <dbReference type="EMBL" id="KAL0930014.1"/>
    </source>
</evidence>
<dbReference type="Proteomes" id="UP000805649">
    <property type="component" value="Unassembled WGS sequence"/>
</dbReference>
<evidence type="ECO:0000313" key="2">
    <source>
        <dbReference type="Proteomes" id="UP000805649"/>
    </source>
</evidence>
<reference evidence="1 2" key="1">
    <citation type="journal article" date="2020" name="Phytopathology">
        <title>Genome Sequence Resources of Colletotrichum truncatum, C. plurivorum, C. musicola, and C. sojae: Four Species Pathogenic to Soybean (Glycine max).</title>
        <authorList>
            <person name="Rogerio F."/>
            <person name="Boufleur T.R."/>
            <person name="Ciampi-Guillardi M."/>
            <person name="Sukno S.A."/>
            <person name="Thon M.R."/>
            <person name="Massola Junior N.S."/>
            <person name="Baroncelli R."/>
        </authorList>
    </citation>
    <scope>NUCLEOTIDE SEQUENCE [LARGE SCALE GENOMIC DNA]</scope>
    <source>
        <strain evidence="1 2">CMES1059</strain>
    </source>
</reference>
<name>A0ACC3YDW8_COLTU</name>
<gene>
    <name evidence="1" type="ORF">CTRU02_214834</name>
</gene>
<proteinExistence type="predicted"/>
<comment type="caution">
    <text evidence="1">The sequence shown here is derived from an EMBL/GenBank/DDBJ whole genome shotgun (WGS) entry which is preliminary data.</text>
</comment>
<sequence>MRHLLQAILWLVIPSKILAARQYIVEVSSVDHIKPVADSIDHGISCLQDAKIYLRHQYESLIFPGISVRIDNSDNAEMDYIKCLNSITGVVKTWRSESYSAASRNESNNASASSSPIGSNTFHSLTGVKQLHDRGIFGQGLTIAIVDEGIDYYHPALGGGYGKGHKVQFGVDLVGDNWTTGDIPRMDQDPYSECTAHGSHVSGIAAGNHSALGFVGVAPEATLEHYRISGCQRAPIASDVILKAITMAHNRNVDVLSLSLTLNTGPYPDDPVSEVLTRISKEGKTLVVVASGNYGWQGPFSASSPASATDIMAVGSVNQINAVQSRPRAKYKVGAAENNTTPAKEFPWTPATPGRFPAFLILQTSSLNMTVQDDACTALPANSRFDDNAVVLTRRGGCKFSVKMENLVAKGARYVLLYDNVEGPLLEFDNTFDGISAAGSVTAQTGLELIQALATGTNVTMMMDSDFQFDPYVKVGANTLPPGQINGRGSWGPAGLGDIMPSILAPGQNIWSTFPRSWGGYGTLSGTSMAAPYISGCLALMKQARPSLNSSEIMRLLTSTAHPLAFNDGTNKTYDFLAPVWQQGNGIVNATRAIDTNSLVSTSNLAFNDTEYFTGKASFQVHNQGNESVEYEVVHKPAVTVQTFLVDRKEVVPWTRDNSSSLASDEFLQNLKPRHYANVTTNSQKILIRPGESATIQVTADITNLEELAPDCPLYSGFIHLDGNDTTRLTISYGGIGCSLRHVAALPPGWNRTYVTAATVKQAKGEKYNAAPIPPNMIFHLEHNTSAIMRSNSSDLLPTLNLQLAFPSKAVSVHVLSATAQESDEGMPVFPADKTTAKLGGFGRTETSYFGWNGILANGTLVAEGSYTFRVCALGGWEKPVDLNVWNDCVMTTPFIIKFRE</sequence>
<accession>A0ACC3YDW8</accession>
<keyword evidence="2" id="KW-1185">Reference proteome</keyword>
<protein>
    <submittedName>
        <fullName evidence="1">Serine endopeptidase</fullName>
    </submittedName>
</protein>
<dbReference type="EMBL" id="VUJX02000012">
    <property type="protein sequence ID" value="KAL0930014.1"/>
    <property type="molecule type" value="Genomic_DNA"/>
</dbReference>
<organism evidence="1 2">
    <name type="scientific">Colletotrichum truncatum</name>
    <name type="common">Anthracnose fungus</name>
    <name type="synonym">Colletotrichum capsici</name>
    <dbReference type="NCBI Taxonomy" id="5467"/>
    <lineage>
        <taxon>Eukaryota</taxon>
        <taxon>Fungi</taxon>
        <taxon>Dikarya</taxon>
        <taxon>Ascomycota</taxon>
        <taxon>Pezizomycotina</taxon>
        <taxon>Sordariomycetes</taxon>
        <taxon>Hypocreomycetidae</taxon>
        <taxon>Glomerellales</taxon>
        <taxon>Glomerellaceae</taxon>
        <taxon>Colletotrichum</taxon>
        <taxon>Colletotrichum truncatum species complex</taxon>
    </lineage>
</organism>